<feature type="coiled-coil region" evidence="1">
    <location>
        <begin position="40"/>
        <end position="67"/>
    </location>
</feature>
<reference evidence="3" key="1">
    <citation type="submission" date="2023-06" db="EMBL/GenBank/DDBJ databases">
        <title>Survivors Of The Sea: Transcriptome response of Skeletonema marinoi to long-term dormancy.</title>
        <authorList>
            <person name="Pinder M.I.M."/>
            <person name="Kourtchenko O."/>
            <person name="Robertson E.K."/>
            <person name="Larsson T."/>
            <person name="Maumus F."/>
            <person name="Osuna-Cruz C.M."/>
            <person name="Vancaester E."/>
            <person name="Stenow R."/>
            <person name="Vandepoele K."/>
            <person name="Ploug H."/>
            <person name="Bruchert V."/>
            <person name="Godhe A."/>
            <person name="Topel M."/>
        </authorList>
    </citation>
    <scope>NUCLEOTIDE SEQUENCE</scope>
    <source>
        <strain evidence="3">R05AC</strain>
    </source>
</reference>
<feature type="compositionally biased region" description="Acidic residues" evidence="2">
    <location>
        <begin position="223"/>
        <end position="239"/>
    </location>
</feature>
<dbReference type="AlphaFoldDB" id="A0AAD9DEP9"/>
<dbReference type="Proteomes" id="UP001224775">
    <property type="component" value="Unassembled WGS sequence"/>
</dbReference>
<protein>
    <submittedName>
        <fullName evidence="3">Uncharacterized protein</fullName>
    </submittedName>
</protein>
<feature type="region of interest" description="Disordered" evidence="2">
    <location>
        <begin position="192"/>
        <end position="246"/>
    </location>
</feature>
<feature type="region of interest" description="Disordered" evidence="2">
    <location>
        <begin position="1"/>
        <end position="38"/>
    </location>
</feature>
<sequence>MSSADGEKQQRLAQFHERNQQFLSQSQNNNMPRDNSSNDVLHLNKQIMELQLQVRQLTHELETTRDAYQLSSDKSRAEVALLQSQIEHQNSRHEKITTSLRNRLVESELERMKMQEQLGVSSQTKTKDEEQLKNRWMEMTSRVVEEKKWVDEQMDHWKESMEGRRSRLHDAKMRGAIDAGVMDVSDNVIEKEVGENGGKRSVAGRRSRQRQLWGKGGDYTDTKDEEEDDDDDDDDDDSECERIFGK</sequence>
<evidence type="ECO:0000313" key="3">
    <source>
        <dbReference type="EMBL" id="KAK1743429.1"/>
    </source>
</evidence>
<proteinExistence type="predicted"/>
<accession>A0AAD9DEP9</accession>
<evidence type="ECO:0000313" key="4">
    <source>
        <dbReference type="Proteomes" id="UP001224775"/>
    </source>
</evidence>
<feature type="compositionally biased region" description="Low complexity" evidence="2">
    <location>
        <begin position="20"/>
        <end position="30"/>
    </location>
</feature>
<evidence type="ECO:0000256" key="2">
    <source>
        <dbReference type="SAM" id="MobiDB-lite"/>
    </source>
</evidence>
<gene>
    <name evidence="3" type="ORF">QTG54_006050</name>
</gene>
<feature type="compositionally biased region" description="Basic and acidic residues" evidence="2">
    <location>
        <begin position="1"/>
        <end position="19"/>
    </location>
</feature>
<keyword evidence="4" id="KW-1185">Reference proteome</keyword>
<evidence type="ECO:0000256" key="1">
    <source>
        <dbReference type="SAM" id="Coils"/>
    </source>
</evidence>
<organism evidence="3 4">
    <name type="scientific">Skeletonema marinoi</name>
    <dbReference type="NCBI Taxonomy" id="267567"/>
    <lineage>
        <taxon>Eukaryota</taxon>
        <taxon>Sar</taxon>
        <taxon>Stramenopiles</taxon>
        <taxon>Ochrophyta</taxon>
        <taxon>Bacillariophyta</taxon>
        <taxon>Coscinodiscophyceae</taxon>
        <taxon>Thalassiosirophycidae</taxon>
        <taxon>Thalassiosirales</taxon>
        <taxon>Skeletonemataceae</taxon>
        <taxon>Skeletonema</taxon>
        <taxon>Skeletonema marinoi-dohrnii complex</taxon>
    </lineage>
</organism>
<name>A0AAD9DEP9_9STRA</name>
<dbReference type="EMBL" id="JATAAI010000009">
    <property type="protein sequence ID" value="KAK1743429.1"/>
    <property type="molecule type" value="Genomic_DNA"/>
</dbReference>
<keyword evidence="1" id="KW-0175">Coiled coil</keyword>
<comment type="caution">
    <text evidence="3">The sequence shown here is derived from an EMBL/GenBank/DDBJ whole genome shotgun (WGS) entry which is preliminary data.</text>
</comment>